<dbReference type="FunFam" id="2.160.20.10:FF:000023">
    <property type="entry name" value="Exo-beta-1,3-glucanase Exg0"/>
    <property type="match status" value="1"/>
</dbReference>
<evidence type="ECO:0000313" key="3">
    <source>
        <dbReference type="EMBL" id="CRK36709.1"/>
    </source>
</evidence>
<dbReference type="FunFam" id="2.160.20.10:FF:000026">
    <property type="entry name" value="Exo-beta-1,3-glucanase Exg0"/>
    <property type="match status" value="1"/>
</dbReference>
<dbReference type="InterPro" id="IPR024535">
    <property type="entry name" value="RHGA/B-epi-like_pectate_lyase"/>
</dbReference>
<dbReference type="InterPro" id="IPR012334">
    <property type="entry name" value="Pectin_lyas_fold"/>
</dbReference>
<dbReference type="PANTHER" id="PTHR33928">
    <property type="entry name" value="POLYGALACTURONASE QRT3"/>
    <property type="match status" value="1"/>
</dbReference>
<dbReference type="InterPro" id="IPR039279">
    <property type="entry name" value="QRT3-like"/>
</dbReference>
<evidence type="ECO:0000313" key="4">
    <source>
        <dbReference type="Proteomes" id="UP000044602"/>
    </source>
</evidence>
<accession>A0A0G4MRA7</accession>
<dbReference type="AlphaFoldDB" id="A0A0G4MRA7"/>
<dbReference type="PANTHER" id="PTHR33928:SF2">
    <property type="entry name" value="PECTATE LYASE SUPERFAMILY PROTEIN DOMAIN-CONTAINING PROTEIN-RELATED"/>
    <property type="match status" value="1"/>
</dbReference>
<feature type="non-terminal residue" evidence="3">
    <location>
        <position position="795"/>
    </location>
</feature>
<name>A0A0G4MRA7_VERLO</name>
<dbReference type="EMBL" id="CVQH01024305">
    <property type="protein sequence ID" value="CRK36709.1"/>
    <property type="molecule type" value="Genomic_DNA"/>
</dbReference>
<reference evidence="4" key="1">
    <citation type="submission" date="2015-05" db="EMBL/GenBank/DDBJ databases">
        <authorList>
            <person name="Fogelqvist Johan"/>
        </authorList>
    </citation>
    <scope>NUCLEOTIDE SEQUENCE [LARGE SCALE GENOMIC DNA]</scope>
</reference>
<protein>
    <recommendedName>
        <fullName evidence="2">Rhamnogalacturonase A/B/Epimerase-like pectate lyase domain-containing protein</fullName>
    </recommendedName>
</protein>
<organism evidence="3 4">
    <name type="scientific">Verticillium longisporum</name>
    <name type="common">Verticillium dahliae var. longisporum</name>
    <dbReference type="NCBI Taxonomy" id="100787"/>
    <lineage>
        <taxon>Eukaryota</taxon>
        <taxon>Fungi</taxon>
        <taxon>Dikarya</taxon>
        <taxon>Ascomycota</taxon>
        <taxon>Pezizomycotina</taxon>
        <taxon>Sordariomycetes</taxon>
        <taxon>Hypocreomycetidae</taxon>
        <taxon>Glomerellales</taxon>
        <taxon>Plectosphaerellaceae</taxon>
        <taxon>Verticillium</taxon>
    </lineage>
</organism>
<proteinExistence type="predicted"/>
<feature type="chain" id="PRO_5002567330" description="Rhamnogalacturonase A/B/Epimerase-like pectate lyase domain-containing protein" evidence="1">
    <location>
        <begin position="24"/>
        <end position="795"/>
    </location>
</feature>
<keyword evidence="1" id="KW-0732">Signal</keyword>
<dbReference type="Pfam" id="PF12708">
    <property type="entry name" value="Pect-lyase_RHGA_epim"/>
    <property type="match status" value="2"/>
</dbReference>
<gene>
    <name evidence="3" type="ORF">BN1708_007147</name>
</gene>
<dbReference type="SUPFAM" id="SSF51126">
    <property type="entry name" value="Pectin lyase-like"/>
    <property type="match status" value="2"/>
</dbReference>
<keyword evidence="4" id="KW-1185">Reference proteome</keyword>
<dbReference type="CDD" id="cd23668">
    <property type="entry name" value="GH55_beta13glucanase-like"/>
    <property type="match status" value="1"/>
</dbReference>
<dbReference type="GO" id="GO:0004650">
    <property type="term" value="F:polygalacturonase activity"/>
    <property type="evidence" value="ECO:0007669"/>
    <property type="project" value="InterPro"/>
</dbReference>
<dbReference type="STRING" id="100787.A0A0G4MRA7"/>
<evidence type="ECO:0000259" key="2">
    <source>
        <dbReference type="Pfam" id="PF12708"/>
    </source>
</evidence>
<dbReference type="InterPro" id="IPR011050">
    <property type="entry name" value="Pectin_lyase_fold/virulence"/>
</dbReference>
<evidence type="ECO:0000256" key="1">
    <source>
        <dbReference type="SAM" id="SignalP"/>
    </source>
</evidence>
<sequence>MGLTSVITIFVLASRLFSLPALAVPAPAPQAAPSPDAGAGAGTSAAASNWWFANIDRQGVAAFGADGYQVFRNVKDFGAVGDGIADDTDAINTAMSSGNRCFFGCDSSTTTPALVYFPPGTYLVSRPLIPMYYTHMVGDIHNPPTLRAAPNFAGMAVVDANPYDNQGNNAWTNQNNFFRQMRNFVVDLTAQPFTTGTGIHWQVAQATSLQNILFRMRTDGGEANAQQGIFIDNGSGGFMTDLTFVGGRFGMFVGSQQFTTRNMTFNNCQTAIFMNWNWLWTLHGLSINDCSIGINMANGGSVGAQTVGSLLLLDSTIRNTRTGVMTAYDPSSPYTNGTLILDNVDMSSNVEAAVRNEVSQQVILPGNQKIGSWAQGKAYTPTNGGQDIQDTRPAVTKPAVLLDSNGRFATRSKPQYDNVPASSFLRAKANGCVGDGVTDDTAAIQALFNKAGPNDVVYFDHGAYIITDTVQVPKDIKITGEIWPLILAGGNSNFKDQNNTKPMLRVGEPGDVGNFEMSDLMIETQGPQPGAILMEFNVAGTQPGAAGLWDVHFRIGGTAGTQLQADKCAKTPAVTTTPNPECFGAWLLIHMTPESSGYFENVWWWVSDHELDQTGWGQINIYNGRGVLIESTKGSWLWGTASEHSVLYNYQFNNAKNVFMGHIQTETAYFQGNPDALVPFTVNAKYLDPDFEAYCAAHSIQQDRCPRTWGVRAIGSSDIFLYGAGMYSFFDNYAQECVPQNNCQDHMTSLENTSVRFFGISTKASVSMITVDGETAALDSDNRNNFCATIATFES</sequence>
<feature type="domain" description="Rhamnogalacturonase A/B/Epimerase-like pectate lyase" evidence="2">
    <location>
        <begin position="428"/>
        <end position="486"/>
    </location>
</feature>
<dbReference type="Proteomes" id="UP000044602">
    <property type="component" value="Unassembled WGS sequence"/>
</dbReference>
<feature type="signal peptide" evidence="1">
    <location>
        <begin position="1"/>
        <end position="23"/>
    </location>
</feature>
<feature type="domain" description="Rhamnogalacturonase A/B/Epimerase-like pectate lyase" evidence="2">
    <location>
        <begin position="71"/>
        <end position="295"/>
    </location>
</feature>
<dbReference type="Gene3D" id="2.160.20.10">
    <property type="entry name" value="Single-stranded right-handed beta-helix, Pectin lyase-like"/>
    <property type="match status" value="2"/>
</dbReference>